<protein>
    <submittedName>
        <fullName evidence="2">Uncharacterized protein involved in outer membrane biogenesis</fullName>
    </submittedName>
</protein>
<organism evidence="2 3">
    <name type="scientific">Hydrogenophaga laconesensis</name>
    <dbReference type="NCBI Taxonomy" id="1805971"/>
    <lineage>
        <taxon>Bacteria</taxon>
        <taxon>Pseudomonadati</taxon>
        <taxon>Pseudomonadota</taxon>
        <taxon>Betaproteobacteria</taxon>
        <taxon>Burkholderiales</taxon>
        <taxon>Comamonadaceae</taxon>
        <taxon>Hydrogenophaga</taxon>
    </lineage>
</organism>
<dbReference type="Pfam" id="PF05359">
    <property type="entry name" value="DUF748"/>
    <property type="match status" value="2"/>
</dbReference>
<dbReference type="InterPro" id="IPR036737">
    <property type="entry name" value="OmpA-like_sf"/>
</dbReference>
<dbReference type="EMBL" id="JAVDWE010000001">
    <property type="protein sequence ID" value="MDR7092718.1"/>
    <property type="molecule type" value="Genomic_DNA"/>
</dbReference>
<dbReference type="Gene3D" id="3.30.1330.60">
    <property type="entry name" value="OmpA-like domain"/>
    <property type="match status" value="1"/>
</dbReference>
<proteinExistence type="predicted"/>
<evidence type="ECO:0000256" key="1">
    <source>
        <dbReference type="SAM" id="MobiDB-lite"/>
    </source>
</evidence>
<gene>
    <name evidence="2" type="ORF">J2X09_000441</name>
</gene>
<evidence type="ECO:0000313" key="2">
    <source>
        <dbReference type="EMBL" id="MDR7092718.1"/>
    </source>
</evidence>
<feature type="compositionally biased region" description="Low complexity" evidence="1">
    <location>
        <begin position="314"/>
        <end position="329"/>
    </location>
</feature>
<reference evidence="2 3" key="1">
    <citation type="submission" date="2023-07" db="EMBL/GenBank/DDBJ databases">
        <title>Sorghum-associated microbial communities from plants grown in Nebraska, USA.</title>
        <authorList>
            <person name="Schachtman D."/>
        </authorList>
    </citation>
    <scope>NUCLEOTIDE SEQUENCE [LARGE SCALE GENOMIC DNA]</scope>
    <source>
        <strain evidence="2 3">BE240</strain>
    </source>
</reference>
<dbReference type="InterPro" id="IPR008023">
    <property type="entry name" value="DUF748"/>
</dbReference>
<evidence type="ECO:0000313" key="3">
    <source>
        <dbReference type="Proteomes" id="UP001265550"/>
    </source>
</evidence>
<accession>A0ABU1V5J3</accession>
<sequence length="1192" mass="127626">MPPLLKWQIEKQGSAVLGRVVTVERVDFRPWSLELTVDGLRVAGANGGEQFSLSRFHVDAELQSLIRLAPVIDAVELDRPRLEVRHLGEGRYDVDDVLARLRPADDKPASDPLQFALFNVRVSDGELVFVDDGAGVTHQLRGLSLGVPFLSNLASRRDVVTQPHLAFTLNGSTFDSRADTTPFARTRDTDASLDIPSLDLAPYLPYWPAAWPVRPEAGVLELALKLAFEQQDTPRLSLSGTAALSGLRVVERVGSSGQADLLAWERLGVSLNRLEPLAGLADLASIELKTPAVAISRDAAGLLNLQRVAQGWTGGATAQTPPTAASSASPPSPPWKVSVARLDIDGGTVRWADAAVRPAADLALEALRVSAQALTWPVQAPVPFELSARLGETPLTLKGSATDAEANAQLALGELQLSTFAPYAADVLLPELDGRLVTEMQLEWRAASADQPMGLKLNASRFELNDARLGASRQPQASVRSLKVQDVRVDLAASTVEVGSVVLNRPQVRALRDKDGRWMVDRWMKAPASGVASPAPAPKKAEAPPWRVTLADVQMDAGSVAYEDLATSQPVRLELSQIQLRAKNLQPLERSQPDMPVSLQLRMGETRGNRAEPGRLVLDGTLRLPGAGTRDADSLRARLKVQADRLPVHALEPYFGDRLNLDLLRADTSYRGTVEASLPSAGLRLAVAGNVSLDDFSASTQSPAEDLLAWKSLQLRGLQLAVAPGQVTRVSVDETVLSDYYARLIIDETGRINLQGLVKHEDPPAAGAVPVTPAAPAAPAATPPATTASAVPDPDIRFGPISLMNGRVLFSDRFIKPNYSANLSELTGSLSAFASVPPGGAPQMADLTLRGRAEGTAALEIDGKLNPLAQPLALDILGRVRNLELPPLSPYSVKYAGYGIERGKLSVDVAYKIEPNGQLTATNQIILNQLSFGDRVAGSEAPNLPVKLAVALLADRNGVIDINLPVSGSLNDPQFKLAPLIFRLIFNLIGKAITSPFALIAGAFGGGGEEMNQVAFAPGSKSLDGAARQRLDAVAKALADRPALQLTVVGHGDLEAERSGYQRARLDERVLAEKRRLLAREGTAISDSLTVGAAEYPALLKEVYRRADIPKPRNLVGMAKDIPQTEMEALLLASIPVSSDAIRELAVARGVVVKDYLASRQLAEERMFLGAPQLGNQGEKWQPQAELRLAPR</sequence>
<feature type="region of interest" description="Disordered" evidence="1">
    <location>
        <begin position="765"/>
        <end position="792"/>
    </location>
</feature>
<comment type="caution">
    <text evidence="2">The sequence shown here is derived from an EMBL/GenBank/DDBJ whole genome shotgun (WGS) entry which is preliminary data.</text>
</comment>
<dbReference type="RefSeq" id="WP_310307239.1">
    <property type="nucleotide sequence ID" value="NZ_JAVDWE010000001.1"/>
</dbReference>
<keyword evidence="3" id="KW-1185">Reference proteome</keyword>
<name>A0ABU1V5J3_9BURK</name>
<dbReference type="Proteomes" id="UP001265550">
    <property type="component" value="Unassembled WGS sequence"/>
</dbReference>
<dbReference type="InterPro" id="IPR052894">
    <property type="entry name" value="AsmA-related"/>
</dbReference>
<dbReference type="PANTHER" id="PTHR30441:SF8">
    <property type="entry name" value="DUF748 DOMAIN-CONTAINING PROTEIN"/>
    <property type="match status" value="1"/>
</dbReference>
<dbReference type="PANTHER" id="PTHR30441">
    <property type="entry name" value="DUF748 DOMAIN-CONTAINING PROTEIN"/>
    <property type="match status" value="1"/>
</dbReference>
<feature type="region of interest" description="Disordered" evidence="1">
    <location>
        <begin position="314"/>
        <end position="334"/>
    </location>
</feature>